<dbReference type="GO" id="GO:0008757">
    <property type="term" value="F:S-adenosylmethionine-dependent methyltransferase activity"/>
    <property type="evidence" value="ECO:0007669"/>
    <property type="project" value="TreeGrafter"/>
</dbReference>
<evidence type="ECO:0000313" key="4">
    <source>
        <dbReference type="EMBL" id="SHE76285.1"/>
    </source>
</evidence>
<protein>
    <submittedName>
        <fullName evidence="4">Predicted O-methyltransferase YrrM</fullName>
    </submittedName>
</protein>
<evidence type="ECO:0000256" key="2">
    <source>
        <dbReference type="ARBA" id="ARBA00022679"/>
    </source>
</evidence>
<dbReference type="InterPro" id="IPR050362">
    <property type="entry name" value="Cation-dep_OMT"/>
</dbReference>
<keyword evidence="3" id="KW-0949">S-adenosyl-L-methionine</keyword>
<dbReference type="InterPro" id="IPR002935">
    <property type="entry name" value="SAM_O-MeTrfase"/>
</dbReference>
<proteinExistence type="predicted"/>
<keyword evidence="2 4" id="KW-0808">Transferase</keyword>
<dbReference type="PROSITE" id="PS51682">
    <property type="entry name" value="SAM_OMT_I"/>
    <property type="match status" value="1"/>
</dbReference>
<dbReference type="InterPro" id="IPR029063">
    <property type="entry name" value="SAM-dependent_MTases_sf"/>
</dbReference>
<dbReference type="STRING" id="1123243.SAMN02745190_01101"/>
<reference evidence="4 5" key="1">
    <citation type="submission" date="2016-11" db="EMBL/GenBank/DDBJ databases">
        <authorList>
            <person name="Jaros S."/>
            <person name="Januszkiewicz K."/>
            <person name="Wedrychowicz H."/>
        </authorList>
    </citation>
    <scope>NUCLEOTIDE SEQUENCE [LARGE SCALE GENOMIC DNA]</scope>
    <source>
        <strain evidence="4 5">DSM 10502</strain>
    </source>
</reference>
<dbReference type="SUPFAM" id="SSF53335">
    <property type="entry name" value="S-adenosyl-L-methionine-dependent methyltransferases"/>
    <property type="match status" value="1"/>
</dbReference>
<accession>A0A1M4W557</accession>
<evidence type="ECO:0000256" key="3">
    <source>
        <dbReference type="ARBA" id="ARBA00022691"/>
    </source>
</evidence>
<dbReference type="Gene3D" id="3.40.50.150">
    <property type="entry name" value="Vaccinia Virus protein VP39"/>
    <property type="match status" value="1"/>
</dbReference>
<dbReference type="AlphaFoldDB" id="A0A1M4W557"/>
<dbReference type="Proteomes" id="UP000184404">
    <property type="component" value="Unassembled WGS sequence"/>
</dbReference>
<dbReference type="OrthoDB" id="9799672at2"/>
<dbReference type="GO" id="GO:0008171">
    <property type="term" value="F:O-methyltransferase activity"/>
    <property type="evidence" value="ECO:0007669"/>
    <property type="project" value="InterPro"/>
</dbReference>
<dbReference type="RefSeq" id="WP_072935189.1">
    <property type="nucleotide sequence ID" value="NZ_FQUG01000004.1"/>
</dbReference>
<organism evidence="4 5">
    <name type="scientific">Schwartzia succinivorans DSM 10502</name>
    <dbReference type="NCBI Taxonomy" id="1123243"/>
    <lineage>
        <taxon>Bacteria</taxon>
        <taxon>Bacillati</taxon>
        <taxon>Bacillota</taxon>
        <taxon>Negativicutes</taxon>
        <taxon>Selenomonadales</taxon>
        <taxon>Selenomonadaceae</taxon>
        <taxon>Schwartzia</taxon>
    </lineage>
</organism>
<name>A0A1M4W557_9FIRM</name>
<dbReference type="PANTHER" id="PTHR10509:SF14">
    <property type="entry name" value="CAFFEOYL-COA O-METHYLTRANSFERASE 3-RELATED"/>
    <property type="match status" value="1"/>
</dbReference>
<gene>
    <name evidence="4" type="ORF">SAMN02745190_01101</name>
</gene>
<dbReference type="PANTHER" id="PTHR10509">
    <property type="entry name" value="O-METHYLTRANSFERASE-RELATED"/>
    <property type="match status" value="1"/>
</dbReference>
<keyword evidence="1 4" id="KW-0489">Methyltransferase</keyword>
<sequence>MKSGGEKWDRLLGEMEQYAEDNHIPILRSLERDKFLEIVGAFRPHRILEIGTAIGYSALLTMSIAAEDARLVTIEINDDDVKRAREFFARSPYNGRIELFEGNAGEVLPQLWGPFDFVFIDAAKGQYPDYWRKIQHLLTPNALVIADNVLFQGMVEGPDFVPHRFRTLVYRLREFIKTVKSAPGYHTELYHIGDGMTVSWRNAENNEN</sequence>
<dbReference type="CDD" id="cd02440">
    <property type="entry name" value="AdoMet_MTases"/>
    <property type="match status" value="1"/>
</dbReference>
<dbReference type="EMBL" id="FQUG01000004">
    <property type="protein sequence ID" value="SHE76285.1"/>
    <property type="molecule type" value="Genomic_DNA"/>
</dbReference>
<evidence type="ECO:0000313" key="5">
    <source>
        <dbReference type="Proteomes" id="UP000184404"/>
    </source>
</evidence>
<dbReference type="GO" id="GO:0032259">
    <property type="term" value="P:methylation"/>
    <property type="evidence" value="ECO:0007669"/>
    <property type="project" value="UniProtKB-KW"/>
</dbReference>
<evidence type="ECO:0000256" key="1">
    <source>
        <dbReference type="ARBA" id="ARBA00022603"/>
    </source>
</evidence>
<dbReference type="Pfam" id="PF01596">
    <property type="entry name" value="Methyltransf_3"/>
    <property type="match status" value="1"/>
</dbReference>
<keyword evidence="5" id="KW-1185">Reference proteome</keyword>